<dbReference type="Pfam" id="PF00300">
    <property type="entry name" value="His_Phos_1"/>
    <property type="match status" value="1"/>
</dbReference>
<feature type="site" description="Transition state stabilizer" evidence="4 7">
    <location>
        <position position="177"/>
    </location>
</feature>
<dbReference type="OrthoDB" id="9781415at2"/>
<feature type="active site" description="Tele-phosphohistidine intermediate" evidence="4 5">
    <location>
        <position position="9"/>
    </location>
</feature>
<dbReference type="Proteomes" id="UP000245080">
    <property type="component" value="Unassembled WGS sequence"/>
</dbReference>
<dbReference type="PANTHER" id="PTHR11931">
    <property type="entry name" value="PHOSPHOGLYCERATE MUTASE"/>
    <property type="match status" value="1"/>
</dbReference>
<evidence type="ECO:0000256" key="5">
    <source>
        <dbReference type="PIRSR" id="PIRSR613078-1"/>
    </source>
</evidence>
<evidence type="ECO:0000256" key="3">
    <source>
        <dbReference type="ARBA" id="ARBA00023235"/>
    </source>
</evidence>
<evidence type="ECO:0000313" key="10">
    <source>
        <dbReference type="Proteomes" id="UP000245080"/>
    </source>
</evidence>
<feature type="binding site" evidence="4 6">
    <location>
        <begin position="21"/>
        <end position="22"/>
    </location>
    <ligand>
        <name>substrate</name>
    </ligand>
</feature>
<proteinExistence type="inferred from homology"/>
<keyword evidence="2 4" id="KW-0324">Glycolysis</keyword>
<dbReference type="HAMAP" id="MF_01039">
    <property type="entry name" value="PGAM_GpmA"/>
    <property type="match status" value="1"/>
</dbReference>
<evidence type="ECO:0000256" key="8">
    <source>
        <dbReference type="RuleBase" id="RU004512"/>
    </source>
</evidence>
<dbReference type="UniPathway" id="UPA00109">
    <property type="reaction ID" value="UER00186"/>
</dbReference>
<name>A0A2V1MX22_9LACO</name>
<reference evidence="9 10" key="1">
    <citation type="journal article" date="2018" name="Int. J. Syst. Evol. Microbiol.">
        <title>Lactobacillus bambusae sp. nov., isolated from a traditional fermented Ma-bamboo shoots of Taiwan.</title>
        <authorList>
            <person name="Wang L.-T."/>
        </authorList>
    </citation>
    <scope>NUCLEOTIDE SEQUENCE [LARGE SCALE GENOMIC DNA]</scope>
    <source>
        <strain evidence="9 10">BS-W1</strain>
    </source>
</reference>
<dbReference type="InterPro" id="IPR013078">
    <property type="entry name" value="His_Pase_superF_clade-1"/>
</dbReference>
<dbReference type="AlphaFoldDB" id="A0A2V1MX22"/>
<comment type="function">
    <text evidence="4 8">Catalyzes the interconversion of 2-phosphoglycerate and 3-phosphoglycerate.</text>
</comment>
<feature type="binding site" evidence="4 6">
    <location>
        <position position="98"/>
    </location>
    <ligand>
        <name>substrate</name>
    </ligand>
</feature>
<organism evidence="9 10">
    <name type="scientific">Levilactobacillus bambusae</name>
    <dbReference type="NCBI Taxonomy" id="2024736"/>
    <lineage>
        <taxon>Bacteria</taxon>
        <taxon>Bacillati</taxon>
        <taxon>Bacillota</taxon>
        <taxon>Bacilli</taxon>
        <taxon>Lactobacillales</taxon>
        <taxon>Lactobacillaceae</taxon>
        <taxon>Levilactobacillus</taxon>
    </lineage>
</organism>
<sequence>MVNLVILRHGESEANRDNIFTGWSDVPLTDRGVYQAHQAGKKIAQTNLQFTHVHTSMLQRAIKTADIVLGECHQDWLPQTKSWRLNERHYGALRGQNKAAVKQQVGEAQVQEWRRSFKTVPPLLTCLRQDRRYDSFGPHIEPRGESLEMAYDRLMPYWTDCVAPRLLDGHNQLIVAHGSTLRALIKFLDGVSDANISQVEVANGVPICYTFDEHLTVVKKTKIQ</sequence>
<comment type="catalytic activity">
    <reaction evidence="4 8">
        <text>(2R)-2-phosphoglycerate = (2R)-3-phosphoglycerate</text>
        <dbReference type="Rhea" id="RHEA:15901"/>
        <dbReference type="ChEBI" id="CHEBI:58272"/>
        <dbReference type="ChEBI" id="CHEBI:58289"/>
        <dbReference type="EC" id="5.4.2.11"/>
    </reaction>
</comment>
<keyword evidence="3 4" id="KW-0413">Isomerase</keyword>
<feature type="active site" description="Proton donor/acceptor" evidence="4 5">
    <location>
        <position position="87"/>
    </location>
</feature>
<comment type="caution">
    <text evidence="9">The sequence shown here is derived from an EMBL/GenBank/DDBJ whole genome shotgun (WGS) entry which is preliminary data.</text>
</comment>
<dbReference type="InterPro" id="IPR001345">
    <property type="entry name" value="PG/BPGM_mutase_AS"/>
</dbReference>
<dbReference type="EMBL" id="QCXQ01000006">
    <property type="protein sequence ID" value="PWF99623.1"/>
    <property type="molecule type" value="Genomic_DNA"/>
</dbReference>
<keyword evidence="4" id="KW-0312">Gluconeogenesis</keyword>
<dbReference type="Gene3D" id="3.40.50.1240">
    <property type="entry name" value="Phosphoglycerate mutase-like"/>
    <property type="match status" value="1"/>
</dbReference>
<evidence type="ECO:0000256" key="2">
    <source>
        <dbReference type="ARBA" id="ARBA00023152"/>
    </source>
</evidence>
<dbReference type="CDD" id="cd07067">
    <property type="entry name" value="HP_PGM_like"/>
    <property type="match status" value="1"/>
</dbReference>
<feature type="binding site" evidence="4 6">
    <location>
        <begin position="87"/>
        <end position="90"/>
    </location>
    <ligand>
        <name>substrate</name>
    </ligand>
</feature>
<evidence type="ECO:0000256" key="6">
    <source>
        <dbReference type="PIRSR" id="PIRSR613078-2"/>
    </source>
</evidence>
<accession>A0A2V1MX22</accession>
<evidence type="ECO:0000313" key="9">
    <source>
        <dbReference type="EMBL" id="PWF99623.1"/>
    </source>
</evidence>
<dbReference type="SMART" id="SM00855">
    <property type="entry name" value="PGAM"/>
    <property type="match status" value="1"/>
</dbReference>
<dbReference type="RefSeq" id="WP_109251081.1">
    <property type="nucleotide sequence ID" value="NZ_QCXQ01000006.1"/>
</dbReference>
<dbReference type="SUPFAM" id="SSF53254">
    <property type="entry name" value="Phosphoglycerate mutase-like"/>
    <property type="match status" value="1"/>
</dbReference>
<dbReference type="PROSITE" id="PS00175">
    <property type="entry name" value="PG_MUTASE"/>
    <property type="match status" value="1"/>
</dbReference>
<dbReference type="GO" id="GO:0004619">
    <property type="term" value="F:phosphoglycerate mutase activity"/>
    <property type="evidence" value="ECO:0007669"/>
    <property type="project" value="UniProtKB-UniRule"/>
</dbReference>
<keyword evidence="10" id="KW-1185">Reference proteome</keyword>
<dbReference type="InterPro" id="IPR005952">
    <property type="entry name" value="Phosphogly_mut1"/>
</dbReference>
<dbReference type="InterPro" id="IPR029033">
    <property type="entry name" value="His_PPase_superfam"/>
</dbReference>
<comment type="caution">
    <text evidence="4">Lacks conserved residue(s) required for the propagation of feature annotation.</text>
</comment>
<evidence type="ECO:0000256" key="1">
    <source>
        <dbReference type="ARBA" id="ARBA00006717"/>
    </source>
</evidence>
<feature type="binding site" evidence="4 6">
    <location>
        <begin position="114"/>
        <end position="115"/>
    </location>
    <ligand>
        <name>substrate</name>
    </ligand>
</feature>
<dbReference type="NCBIfam" id="TIGR01258">
    <property type="entry name" value="pgm_1"/>
    <property type="match status" value="1"/>
</dbReference>
<comment type="similarity">
    <text evidence="1 4">Belongs to the phosphoglycerate mutase family. BPG-dependent PGAM subfamily.</text>
</comment>
<gene>
    <name evidence="4" type="primary">gpmA</name>
    <name evidence="9" type="ORF">DCM90_07860</name>
</gene>
<feature type="binding site" evidence="4 6">
    <location>
        <position position="60"/>
    </location>
    <ligand>
        <name>substrate</name>
    </ligand>
</feature>
<feature type="binding site" evidence="4 6">
    <location>
        <begin position="8"/>
        <end position="15"/>
    </location>
    <ligand>
        <name>substrate</name>
    </ligand>
</feature>
<evidence type="ECO:0000256" key="7">
    <source>
        <dbReference type="PIRSR" id="PIRSR613078-3"/>
    </source>
</evidence>
<dbReference type="EC" id="5.4.2.11" evidence="4 8"/>
<dbReference type="GO" id="GO:0006094">
    <property type="term" value="P:gluconeogenesis"/>
    <property type="evidence" value="ECO:0007669"/>
    <property type="project" value="UniProtKB-UniRule"/>
</dbReference>
<protein>
    <recommendedName>
        <fullName evidence="4 8">2,3-bisphosphoglycerate-dependent phosphoglycerate mutase</fullName>
        <shortName evidence="4">BPG-dependent PGAM</shortName>
        <shortName evidence="4">PGAM</shortName>
        <shortName evidence="4">Phosphoglyceromutase</shortName>
        <shortName evidence="4">dPGM</shortName>
        <ecNumber evidence="4 8">5.4.2.11</ecNumber>
    </recommendedName>
</protein>
<dbReference type="GO" id="GO:0006096">
    <property type="term" value="P:glycolytic process"/>
    <property type="evidence" value="ECO:0007669"/>
    <property type="project" value="UniProtKB-UniRule"/>
</dbReference>
<comment type="pathway">
    <text evidence="4 8">Carbohydrate degradation; glycolysis; pyruvate from D-glyceraldehyde 3-phosphate: step 3/5.</text>
</comment>
<dbReference type="PIRSF" id="PIRSF000709">
    <property type="entry name" value="6PFK_2-Ptase"/>
    <property type="match status" value="1"/>
</dbReference>
<evidence type="ECO:0000256" key="4">
    <source>
        <dbReference type="HAMAP-Rule" id="MF_01039"/>
    </source>
</evidence>